<dbReference type="InterPro" id="IPR015919">
    <property type="entry name" value="Cadherin-like_sf"/>
</dbReference>
<evidence type="ECO:0000256" key="6">
    <source>
        <dbReference type="ARBA" id="ARBA00022989"/>
    </source>
</evidence>
<evidence type="ECO:0000256" key="4">
    <source>
        <dbReference type="ARBA" id="ARBA00022837"/>
    </source>
</evidence>
<dbReference type="SUPFAM" id="SSF101898">
    <property type="entry name" value="NHL repeat"/>
    <property type="match status" value="1"/>
</dbReference>
<evidence type="ECO:0000256" key="3">
    <source>
        <dbReference type="ARBA" id="ARBA00022737"/>
    </source>
</evidence>
<proteinExistence type="predicted"/>
<dbReference type="PROSITE" id="PS00232">
    <property type="entry name" value="CADHERIN_1"/>
    <property type="match status" value="1"/>
</dbReference>
<keyword evidence="12" id="KW-1185">Reference proteome</keyword>
<reference evidence="12" key="1">
    <citation type="journal article" date="2019" name="Int. J. Syst. Evol. Microbiol.">
        <title>The Global Catalogue of Microorganisms (GCM) 10K type strain sequencing project: providing services to taxonomists for standard genome sequencing and annotation.</title>
        <authorList>
            <consortium name="The Broad Institute Genomics Platform"/>
            <consortium name="The Broad Institute Genome Sequencing Center for Infectious Disease"/>
            <person name="Wu L."/>
            <person name="Ma J."/>
        </authorList>
    </citation>
    <scope>NUCLEOTIDE SEQUENCE [LARGE SCALE GENOMIC DNA]</scope>
    <source>
        <strain evidence="12">CGMCC 1.12371</strain>
    </source>
</reference>
<dbReference type="SUPFAM" id="SSF49313">
    <property type="entry name" value="Cadherin-like"/>
    <property type="match status" value="2"/>
</dbReference>
<evidence type="ECO:0000313" key="12">
    <source>
        <dbReference type="Proteomes" id="UP001596501"/>
    </source>
</evidence>
<dbReference type="PANTHER" id="PTHR24025">
    <property type="entry name" value="DESMOGLEIN FAMILY MEMBER"/>
    <property type="match status" value="1"/>
</dbReference>
<dbReference type="Gene3D" id="2.160.20.120">
    <property type="match status" value="1"/>
</dbReference>
<evidence type="ECO:0000256" key="2">
    <source>
        <dbReference type="ARBA" id="ARBA00022692"/>
    </source>
</evidence>
<dbReference type="Proteomes" id="UP001596501">
    <property type="component" value="Unassembled WGS sequence"/>
</dbReference>
<dbReference type="SUPFAM" id="SSF56436">
    <property type="entry name" value="C-type lectin-like"/>
    <property type="match status" value="1"/>
</dbReference>
<dbReference type="NCBIfam" id="NF041766">
    <property type="entry name" value="choice_anch_U"/>
    <property type="match status" value="1"/>
</dbReference>
<dbReference type="InterPro" id="IPR028059">
    <property type="entry name" value="SWM_rpt"/>
</dbReference>
<dbReference type="InterPro" id="IPR034007">
    <property type="entry name" value="CTLD_bac"/>
</dbReference>
<dbReference type="Pfam" id="PF00028">
    <property type="entry name" value="Cadherin"/>
    <property type="match status" value="2"/>
</dbReference>
<keyword evidence="2" id="KW-0812">Transmembrane</keyword>
<evidence type="ECO:0000256" key="5">
    <source>
        <dbReference type="ARBA" id="ARBA00022889"/>
    </source>
</evidence>
<dbReference type="EMBL" id="JBHTCA010000017">
    <property type="protein sequence ID" value="MFC7410597.1"/>
    <property type="molecule type" value="Genomic_DNA"/>
</dbReference>
<dbReference type="Gene3D" id="3.10.100.10">
    <property type="entry name" value="Mannose-Binding Protein A, subunit A"/>
    <property type="match status" value="1"/>
</dbReference>
<dbReference type="InterPro" id="IPR001304">
    <property type="entry name" value="C-type_lectin-like"/>
</dbReference>
<feature type="region of interest" description="Disordered" evidence="8">
    <location>
        <begin position="1344"/>
        <end position="1385"/>
    </location>
</feature>
<dbReference type="Pfam" id="PF13753">
    <property type="entry name" value="SWM_repeat"/>
    <property type="match status" value="1"/>
</dbReference>
<comment type="caution">
    <text evidence="11">The sequence shown here is derived from an EMBL/GenBank/DDBJ whole genome shotgun (WGS) entry which is preliminary data.</text>
</comment>
<evidence type="ECO:0000259" key="9">
    <source>
        <dbReference type="PROSITE" id="PS50041"/>
    </source>
</evidence>
<dbReference type="CDD" id="cd03603">
    <property type="entry name" value="CLECT_VCBS"/>
    <property type="match status" value="1"/>
</dbReference>
<dbReference type="PRINTS" id="PR00205">
    <property type="entry name" value="CADHERIN"/>
</dbReference>
<dbReference type="InterPro" id="IPR020894">
    <property type="entry name" value="Cadherin_CS"/>
</dbReference>
<feature type="domain" description="Cadherin" evidence="10">
    <location>
        <begin position="316"/>
        <end position="406"/>
    </location>
</feature>
<dbReference type="InterPro" id="IPR050971">
    <property type="entry name" value="Cadherin-domain_protein"/>
</dbReference>
<dbReference type="SMART" id="SM00034">
    <property type="entry name" value="CLECT"/>
    <property type="match status" value="1"/>
</dbReference>
<dbReference type="SMART" id="SM00112">
    <property type="entry name" value="CA"/>
    <property type="match status" value="2"/>
</dbReference>
<sequence>MATSIAAPSLQNLLVNTWTNVYSAAPVAGFTGTVRVVVEVGSGSLKLSNSSTGVTNAAGYGDLYDGSASSIAFEGNLTQVNDALQSLQAYNSDANASPTLKISAVKGGPAYNPVNGHYYEYIDYTAKGLTDKTWTGAQGYAANSGTKFNGLQGYLVTITSQQENDFIVGKVGGNAWIGANDAAVEGTWRWVTGPEAGTLIMTEPGDGANPIDSESPFYSWQTGEPNDGGGTEDYAQLISSGTGGLVAGRWNDLVNTGGGEQYTVTGFVIEYGGYSDDNPTEVARTTTTTLTIQATPVITSNGGGDSATVSYAENGNSAITTVTASDADTGDSKTYSITGGADAALFNINSTGALTFKDSPNYEAPSDNGTDNSYEVKVRVTDSSGLSDEQTLTVNVTDVNDNAPVFTSGGTGTVTENAATSTVIYDAATTDADSTGANQAVAYSLKWDGSASDAELLTINSSTGEVTLKASANFEAKNSYAFTVVATNAGTGATLVTEQAVSVSVTDVNETPAIAAGGSTAFTEQTPTAVAPAITLSDDDGNWVGGTLMVQITGNPSGDDSLILPTTNPGGSGIWLDVIGGNLLMSGTTQIGTANGSSANGGAPFPWVFTFDSNATNDLVQDVARAVQLTNSSNDPTTTARTVTFTATDAANATASAIQTVTVTPVNDAPQVSNRVDPAVMYTEDGAAVCLFSDVVVSTVESGQSITGMTFTVSNVSDATEFLNVDGQPIALTQGNTGTTTATGVTYSVSVNAGTSTLSLSKAGGATPEETAALINGITYSNSSQNPSTTLPRAVTLTSMTDSGGSATATLSLTSTVTLVAVNDAPSDIALSGTTIALGDTAQRIEVGTISVTDLDNVAHTLTLGGSDAALFEVEDGKLYLKAGTPLNPTAKPNFSVSLTADDGAAVNNTYTKDFTIGITENVAPVVSVAAVNGSQLTLVFQDSSRLEPTKVPAISAFTVSGGYTVSAVSVPDDATKTVILTLDAAPSGDITVGYTQPDSEANRLQDALGNLVASFANQAVINGSVDTSTATISVPNGGTVPAPLGDFTLINDSDTPAVVSGLRDGQTVTLSGSGPAQISDPAGSLTVANTGSGTVTVDGLNTGSTLTTTGSGPTSVTNPDGNLSIVNNGSGTVTVNGLNPDATLSTGGTGAIDLVGPEGNLILNNTGSGAVTVYGLQNGAALNVTTGTQPINVDLSHLTSGQSITIDNDGSGVVHVFNVPEGVTVSFTGAGPGNSAPTISGIPAAAQAVVAGAAAALADFAVADANADNTLLVTLTANNGAIGGLTDNDAHTPGIQLTGSAAAINSTLANATFTASNAGPASLAINVTDGVFARPTTATYSLTAAPAPAPEPDDPPAPAPAPAPIPPQNQWPNLPDGDGDGVPQLVEARVPSLVTSGSSAAPGDGNGDGIADTAQSDVSSAAFRATDAISQNPQAPVTFVTLVSNSLAGKPVGSTAITQMSQVDAPAGLPAVMEAPLGLLAFTAGVINVGDSGSFSLYVDPGLGVNGFWRQDANGTWVNLASKAYGGGMVEEGGRLRLDFVIEDGGAFDADGAANGFVSAPGAVGSMPLSLAEHQPVVENDGFWF</sequence>
<evidence type="ECO:0000256" key="8">
    <source>
        <dbReference type="SAM" id="MobiDB-lite"/>
    </source>
</evidence>
<dbReference type="Gene3D" id="2.60.40.60">
    <property type="entry name" value="Cadherins"/>
    <property type="match status" value="2"/>
</dbReference>
<dbReference type="PANTHER" id="PTHR24025:SF23">
    <property type="entry name" value="NEURAL-CADHERIN"/>
    <property type="match status" value="1"/>
</dbReference>
<gene>
    <name evidence="11" type="ORF">ACFQPB_17185</name>
</gene>
<keyword evidence="4" id="KW-0106">Calcium</keyword>
<dbReference type="PROSITE" id="PS50041">
    <property type="entry name" value="C_TYPE_LECTIN_2"/>
    <property type="match status" value="1"/>
</dbReference>
<protein>
    <submittedName>
        <fullName evidence="11">Cadherin domain-containing protein</fullName>
    </submittedName>
</protein>
<comment type="subcellular location">
    <subcellularLocation>
        <location evidence="1">Membrane</location>
    </subcellularLocation>
</comment>
<dbReference type="InterPro" id="IPR016187">
    <property type="entry name" value="CTDL_fold"/>
</dbReference>
<keyword evidence="6" id="KW-1133">Transmembrane helix</keyword>
<dbReference type="InterPro" id="IPR002126">
    <property type="entry name" value="Cadherin-like_dom"/>
</dbReference>
<evidence type="ECO:0000256" key="7">
    <source>
        <dbReference type="ARBA" id="ARBA00023136"/>
    </source>
</evidence>
<feature type="domain" description="Cadherin" evidence="10">
    <location>
        <begin position="413"/>
        <end position="514"/>
    </location>
</feature>
<feature type="domain" description="C-type lectin" evidence="9">
    <location>
        <begin position="114"/>
        <end position="252"/>
    </location>
</feature>
<keyword evidence="3" id="KW-0677">Repeat</keyword>
<dbReference type="InterPro" id="IPR053784">
    <property type="entry name" value="Choice_anch_U_dom"/>
</dbReference>
<name>A0ABW2QPJ3_9BURK</name>
<evidence type="ECO:0000259" key="10">
    <source>
        <dbReference type="PROSITE" id="PS50268"/>
    </source>
</evidence>
<evidence type="ECO:0000256" key="1">
    <source>
        <dbReference type="ARBA" id="ARBA00004370"/>
    </source>
</evidence>
<keyword evidence="5" id="KW-0130">Cell adhesion</keyword>
<feature type="compositionally biased region" description="Pro residues" evidence="8">
    <location>
        <begin position="1348"/>
        <end position="1370"/>
    </location>
</feature>
<organism evidence="11 12">
    <name type="scientific">Hydrogenophaga atypica</name>
    <dbReference type="NCBI Taxonomy" id="249409"/>
    <lineage>
        <taxon>Bacteria</taxon>
        <taxon>Pseudomonadati</taxon>
        <taxon>Pseudomonadota</taxon>
        <taxon>Betaproteobacteria</taxon>
        <taxon>Burkholderiales</taxon>
        <taxon>Comamonadaceae</taxon>
        <taxon>Hydrogenophaga</taxon>
    </lineage>
</organism>
<keyword evidence="7" id="KW-0472">Membrane</keyword>
<dbReference type="PROSITE" id="PS50268">
    <property type="entry name" value="CADHERIN_2"/>
    <property type="match status" value="2"/>
</dbReference>
<dbReference type="CDD" id="cd11304">
    <property type="entry name" value="Cadherin_repeat"/>
    <property type="match status" value="2"/>
</dbReference>
<evidence type="ECO:0000313" key="11">
    <source>
        <dbReference type="EMBL" id="MFC7410597.1"/>
    </source>
</evidence>
<dbReference type="RefSeq" id="WP_382225901.1">
    <property type="nucleotide sequence ID" value="NZ_JBHTCA010000017.1"/>
</dbReference>
<dbReference type="InterPro" id="IPR016186">
    <property type="entry name" value="C-type_lectin-like/link_sf"/>
</dbReference>
<accession>A0ABW2QPJ3</accession>